<dbReference type="GO" id="GO:0016491">
    <property type="term" value="F:oxidoreductase activity"/>
    <property type="evidence" value="ECO:0007669"/>
    <property type="project" value="UniProtKB-KW"/>
</dbReference>
<name>A0A430QSS7_SCHBO</name>
<protein>
    <submittedName>
        <fullName evidence="3">Uncharacterized protein</fullName>
    </submittedName>
</protein>
<proteinExistence type="inferred from homology"/>
<dbReference type="Gene3D" id="3.40.50.720">
    <property type="entry name" value="NAD(P)-binding Rossmann-like Domain"/>
    <property type="match status" value="1"/>
</dbReference>
<dbReference type="PANTHER" id="PTHR43899:SF13">
    <property type="entry name" value="RH59310P"/>
    <property type="match status" value="1"/>
</dbReference>
<dbReference type="EMBL" id="QMKO01001374">
    <property type="protein sequence ID" value="RTG90748.1"/>
    <property type="molecule type" value="Genomic_DNA"/>
</dbReference>
<keyword evidence="2" id="KW-0560">Oxidoreductase</keyword>
<dbReference type="InterPro" id="IPR036291">
    <property type="entry name" value="NAD(P)-bd_dom_sf"/>
</dbReference>
<dbReference type="AlphaFoldDB" id="A0A430QSS7"/>
<dbReference type="InterPro" id="IPR051019">
    <property type="entry name" value="VLCFA-Steroid_DH"/>
</dbReference>
<evidence type="ECO:0000313" key="4">
    <source>
        <dbReference type="Proteomes" id="UP000290809"/>
    </source>
</evidence>
<dbReference type="SUPFAM" id="SSF51735">
    <property type="entry name" value="NAD(P)-binding Rossmann-fold domains"/>
    <property type="match status" value="1"/>
</dbReference>
<sequence length="90" mass="10107">PLADFVNTNHSFIDQFKLLQILTICFKFTLKKWCLSKRKTLRNQAGEWAVVTGGSSGIGEAYAEELAKEGLNIMLISNDEEQLYQPSLIA</sequence>
<dbReference type="Pfam" id="PF00106">
    <property type="entry name" value="adh_short"/>
    <property type="match status" value="1"/>
</dbReference>
<evidence type="ECO:0000256" key="1">
    <source>
        <dbReference type="ARBA" id="ARBA00006484"/>
    </source>
</evidence>
<comment type="similarity">
    <text evidence="1">Belongs to the short-chain dehydrogenases/reductases (SDR) family.</text>
</comment>
<dbReference type="STRING" id="6184.A0A430QSS7"/>
<comment type="caution">
    <text evidence="3">The sequence shown here is derived from an EMBL/GenBank/DDBJ whole genome shotgun (WGS) entry which is preliminary data.</text>
</comment>
<dbReference type="PANTHER" id="PTHR43899">
    <property type="entry name" value="RH59310P"/>
    <property type="match status" value="1"/>
</dbReference>
<gene>
    <name evidence="3" type="ORF">DC041_0010370</name>
</gene>
<dbReference type="InterPro" id="IPR002347">
    <property type="entry name" value="SDR_fam"/>
</dbReference>
<accession>A0A430QSS7</accession>
<evidence type="ECO:0000313" key="3">
    <source>
        <dbReference type="EMBL" id="RTG90748.1"/>
    </source>
</evidence>
<keyword evidence="4" id="KW-1185">Reference proteome</keyword>
<feature type="non-terminal residue" evidence="3">
    <location>
        <position position="1"/>
    </location>
</feature>
<dbReference type="Proteomes" id="UP000290809">
    <property type="component" value="Unassembled WGS sequence"/>
</dbReference>
<evidence type="ECO:0000256" key="2">
    <source>
        <dbReference type="ARBA" id="ARBA00023002"/>
    </source>
</evidence>
<organism evidence="3 4">
    <name type="scientific">Schistosoma bovis</name>
    <name type="common">Blood fluke</name>
    <dbReference type="NCBI Taxonomy" id="6184"/>
    <lineage>
        <taxon>Eukaryota</taxon>
        <taxon>Metazoa</taxon>
        <taxon>Spiralia</taxon>
        <taxon>Lophotrochozoa</taxon>
        <taxon>Platyhelminthes</taxon>
        <taxon>Trematoda</taxon>
        <taxon>Digenea</taxon>
        <taxon>Strigeidida</taxon>
        <taxon>Schistosomatoidea</taxon>
        <taxon>Schistosomatidae</taxon>
        <taxon>Schistosoma</taxon>
    </lineage>
</organism>
<reference evidence="3 4" key="1">
    <citation type="journal article" date="2019" name="PLoS Pathog.">
        <title>Genome sequence of the bovine parasite Schistosoma bovis Tanzania.</title>
        <authorList>
            <person name="Oey H."/>
            <person name="Zakrzewski M."/>
            <person name="Gobert G."/>
            <person name="Gravermann K."/>
            <person name="Stoye J."/>
            <person name="Jones M."/>
            <person name="Mcmanus D."/>
            <person name="Krause L."/>
        </authorList>
    </citation>
    <scope>NUCLEOTIDE SEQUENCE [LARGE SCALE GENOMIC DNA]</scope>
    <source>
        <strain evidence="3 4">TAN1997</strain>
    </source>
</reference>